<evidence type="ECO:0000256" key="7">
    <source>
        <dbReference type="ARBA" id="ARBA00022741"/>
    </source>
</evidence>
<comment type="function">
    <text evidence="14">Cell wall formation.</text>
</comment>
<dbReference type="SUPFAM" id="SSF53623">
    <property type="entry name" value="MurD-like peptide ligases, catalytic domain"/>
    <property type="match status" value="1"/>
</dbReference>
<reference evidence="18 19" key="2">
    <citation type="journal article" date="2012" name="Stand. Genomic Sci.">
        <title>Complete Genome Sequence of Clostridium clariflavum DSM 19732.</title>
        <authorList>
            <person name="Izquierdo J.A."/>
            <person name="Goodwin L."/>
            <person name="Davenport K.W."/>
            <person name="Teshima H."/>
            <person name="Bruce D."/>
            <person name="Detter C."/>
            <person name="Tapia R."/>
            <person name="Han S."/>
            <person name="Land M."/>
            <person name="Hauser L."/>
            <person name="Jeffries C.D."/>
            <person name="Han J."/>
            <person name="Pitluck S."/>
            <person name="Nolan M."/>
            <person name="Chen A."/>
            <person name="Huntemann M."/>
            <person name="Mavromatis K."/>
            <person name="Mikhailova N."/>
            <person name="Liolios K."/>
            <person name="Woyke T."/>
            <person name="Lynd L.R."/>
        </authorList>
    </citation>
    <scope>NUCLEOTIDE SEQUENCE [LARGE SCALE GENOMIC DNA]</scope>
    <source>
        <strain evidence="19">DSM 19732 / NBRC 101661 / EBR45</strain>
    </source>
</reference>
<dbReference type="Pfam" id="PF02875">
    <property type="entry name" value="Mur_ligase_C"/>
    <property type="match status" value="1"/>
</dbReference>
<reference evidence="19" key="1">
    <citation type="submission" date="2011-12" db="EMBL/GenBank/DDBJ databases">
        <title>Complete sequence of Clostridium clariflavum DSM 19732.</title>
        <authorList>
            <consortium name="US DOE Joint Genome Institute"/>
            <person name="Lucas S."/>
            <person name="Han J."/>
            <person name="Lapidus A."/>
            <person name="Cheng J.-F."/>
            <person name="Goodwin L."/>
            <person name="Pitluck S."/>
            <person name="Peters L."/>
            <person name="Teshima H."/>
            <person name="Detter J.C."/>
            <person name="Han C."/>
            <person name="Tapia R."/>
            <person name="Land M."/>
            <person name="Hauser L."/>
            <person name="Kyrpides N."/>
            <person name="Ivanova N."/>
            <person name="Pagani I."/>
            <person name="Kitzmiller T."/>
            <person name="Lynd L."/>
            <person name="Izquierdo J."/>
            <person name="Woyke T."/>
        </authorList>
    </citation>
    <scope>NUCLEOTIDE SEQUENCE [LARGE SCALE GENOMIC DNA]</scope>
    <source>
        <strain evidence="19">DSM 19732 / NBRC 101661 / EBR45</strain>
    </source>
</reference>
<dbReference type="HOGENOM" id="CLU_028104_1_0_9"/>
<keyword evidence="19" id="KW-1185">Reference proteome</keyword>
<dbReference type="Pfam" id="PF01225">
    <property type="entry name" value="Mur_ligase"/>
    <property type="match status" value="1"/>
</dbReference>
<keyword evidence="5 14" id="KW-0436">Ligase</keyword>
<feature type="domain" description="Mur ligase N-terminal catalytic" evidence="15">
    <location>
        <begin position="15"/>
        <end position="112"/>
    </location>
</feature>
<evidence type="ECO:0000256" key="6">
    <source>
        <dbReference type="ARBA" id="ARBA00022618"/>
    </source>
</evidence>
<organism evidence="18 19">
    <name type="scientific">Acetivibrio clariflavus (strain DSM 19732 / NBRC 101661 / EBR45)</name>
    <name type="common">Clostridium clariflavum</name>
    <dbReference type="NCBI Taxonomy" id="720554"/>
    <lineage>
        <taxon>Bacteria</taxon>
        <taxon>Bacillati</taxon>
        <taxon>Bacillota</taxon>
        <taxon>Clostridia</taxon>
        <taxon>Eubacteriales</taxon>
        <taxon>Oscillospiraceae</taxon>
        <taxon>Acetivibrio</taxon>
    </lineage>
</organism>
<keyword evidence="9 14" id="KW-0133">Cell shape</keyword>
<dbReference type="Gene3D" id="3.40.1190.10">
    <property type="entry name" value="Mur-like, catalytic domain"/>
    <property type="match status" value="1"/>
</dbReference>
<dbReference type="SUPFAM" id="SSF51984">
    <property type="entry name" value="MurCD N-terminal domain"/>
    <property type="match status" value="1"/>
</dbReference>
<feature type="domain" description="Mur ligase central" evidence="17">
    <location>
        <begin position="118"/>
        <end position="299"/>
    </location>
</feature>
<dbReference type="eggNOG" id="COG0773">
    <property type="taxonomic scope" value="Bacteria"/>
</dbReference>
<evidence type="ECO:0000256" key="10">
    <source>
        <dbReference type="ARBA" id="ARBA00022984"/>
    </source>
</evidence>
<evidence type="ECO:0000256" key="1">
    <source>
        <dbReference type="ARBA" id="ARBA00004496"/>
    </source>
</evidence>
<dbReference type="Proteomes" id="UP000005435">
    <property type="component" value="Chromosome"/>
</dbReference>
<comment type="similarity">
    <text evidence="14">Belongs to the MurCDEF family.</text>
</comment>
<feature type="domain" description="Mur ligase C-terminal" evidence="16">
    <location>
        <begin position="321"/>
        <end position="450"/>
    </location>
</feature>
<dbReference type="NCBIfam" id="TIGR01082">
    <property type="entry name" value="murC"/>
    <property type="match status" value="1"/>
</dbReference>
<dbReference type="InterPro" id="IPR036615">
    <property type="entry name" value="Mur_ligase_C_dom_sf"/>
</dbReference>
<evidence type="ECO:0000256" key="11">
    <source>
        <dbReference type="ARBA" id="ARBA00023306"/>
    </source>
</evidence>
<dbReference type="RefSeq" id="WP_014253692.1">
    <property type="nucleotide sequence ID" value="NC_016627.1"/>
</dbReference>
<dbReference type="InterPro" id="IPR005758">
    <property type="entry name" value="UDP-N-AcMur_Ala_ligase_MurC"/>
</dbReference>
<keyword evidence="11 14" id="KW-0131">Cell cycle</keyword>
<dbReference type="InterPro" id="IPR036565">
    <property type="entry name" value="Mur-like_cat_sf"/>
</dbReference>
<feature type="binding site" evidence="14">
    <location>
        <begin position="120"/>
        <end position="126"/>
    </location>
    <ligand>
        <name>ATP</name>
        <dbReference type="ChEBI" id="CHEBI:30616"/>
    </ligand>
</feature>
<dbReference type="GO" id="GO:0051301">
    <property type="term" value="P:cell division"/>
    <property type="evidence" value="ECO:0007669"/>
    <property type="project" value="UniProtKB-KW"/>
</dbReference>
<keyword evidence="10 14" id="KW-0573">Peptidoglycan synthesis</keyword>
<evidence type="ECO:0000259" key="16">
    <source>
        <dbReference type="Pfam" id="PF02875"/>
    </source>
</evidence>
<accession>G8M1X7</accession>
<dbReference type="UniPathway" id="UPA00219"/>
<protein>
    <recommendedName>
        <fullName evidence="3 14">UDP-N-acetylmuramate--L-alanine ligase</fullName>
        <ecNumber evidence="3 14">6.3.2.8</ecNumber>
    </recommendedName>
    <alternativeName>
        <fullName evidence="14">UDP-N-acetylmuramoyl-L-alanine synthetase</fullName>
    </alternativeName>
</protein>
<dbReference type="KEGG" id="ccl:Clocl_0319"/>
<dbReference type="Gene3D" id="3.90.190.20">
    <property type="entry name" value="Mur ligase, C-terminal domain"/>
    <property type="match status" value="1"/>
</dbReference>
<evidence type="ECO:0000256" key="14">
    <source>
        <dbReference type="HAMAP-Rule" id="MF_00046"/>
    </source>
</evidence>
<dbReference type="EC" id="6.3.2.8" evidence="3 14"/>
<evidence type="ECO:0000256" key="2">
    <source>
        <dbReference type="ARBA" id="ARBA00004752"/>
    </source>
</evidence>
<proteinExistence type="inferred from homology"/>
<keyword evidence="4 14" id="KW-0963">Cytoplasm</keyword>
<comment type="subcellular location">
    <subcellularLocation>
        <location evidence="1 14">Cytoplasm</location>
    </subcellularLocation>
</comment>
<gene>
    <name evidence="14" type="primary">murC</name>
    <name evidence="18" type="ordered locus">Clocl_0319</name>
</gene>
<evidence type="ECO:0000259" key="15">
    <source>
        <dbReference type="Pfam" id="PF01225"/>
    </source>
</evidence>
<evidence type="ECO:0000256" key="12">
    <source>
        <dbReference type="ARBA" id="ARBA00023316"/>
    </source>
</evidence>
<evidence type="ECO:0000256" key="3">
    <source>
        <dbReference type="ARBA" id="ARBA00012211"/>
    </source>
</evidence>
<dbReference type="InterPro" id="IPR000713">
    <property type="entry name" value="Mur_ligase_N"/>
</dbReference>
<evidence type="ECO:0000259" key="17">
    <source>
        <dbReference type="Pfam" id="PF08245"/>
    </source>
</evidence>
<dbReference type="GO" id="GO:0005737">
    <property type="term" value="C:cytoplasm"/>
    <property type="evidence" value="ECO:0007669"/>
    <property type="project" value="UniProtKB-SubCell"/>
</dbReference>
<dbReference type="GO" id="GO:0008763">
    <property type="term" value="F:UDP-N-acetylmuramate-L-alanine ligase activity"/>
    <property type="evidence" value="ECO:0007669"/>
    <property type="project" value="UniProtKB-UniRule"/>
</dbReference>
<keyword evidence="8 14" id="KW-0067">ATP-binding</keyword>
<dbReference type="AlphaFoldDB" id="G8M1X7"/>
<dbReference type="Pfam" id="PF08245">
    <property type="entry name" value="Mur_ligase_M"/>
    <property type="match status" value="1"/>
</dbReference>
<dbReference type="Gene3D" id="3.40.50.720">
    <property type="entry name" value="NAD(P)-binding Rossmann-like Domain"/>
    <property type="match status" value="1"/>
</dbReference>
<dbReference type="STRING" id="720554.Clocl_0319"/>
<evidence type="ECO:0000256" key="9">
    <source>
        <dbReference type="ARBA" id="ARBA00022960"/>
    </source>
</evidence>
<dbReference type="InterPro" id="IPR004101">
    <property type="entry name" value="Mur_ligase_C"/>
</dbReference>
<evidence type="ECO:0000256" key="13">
    <source>
        <dbReference type="ARBA" id="ARBA00047833"/>
    </source>
</evidence>
<sequence>MENINLLDSKNIKNVHFIGIGGISMSGLAEILKNLGYNISGSDMKSSDITEKLKKDGINIYIGHREENIENCDLVVYTAAVKENNPELKKAKQLGIPTIERAVLLGQITKKYPYSIAISGTHGKTTTTSMISMIMLEANLNPTIHIGGELDAIGGNTRIGGNEYFITEACEYVESFLKLHPYLAVILNIEADHLDYFKDINHIKQAFLKFMNLVPEDGYIIACIDDPNVSSLVCQSSCNVVTYGIKSENADWTARNIKFDVSGCASFDLVQNGNIITTIKLKVPGIHNVSNSLAAAAACHTLGCGINNIVTGLESFSGTHRRFEVKGVVDNIKIVDDYAHHPSEIKATLKAAKSSSHSKIWCVFQPHTYTRTKLLLDDFSEAFFDADKVIVTDIYSAREIDTGEIHSSILTKEINKKSNNAIYKSDFTDIVEYLKENASPGDLILTMGAGDVYRIGEMFLKEKTLKPLVEI</sequence>
<dbReference type="HAMAP" id="MF_00046">
    <property type="entry name" value="MurC"/>
    <property type="match status" value="1"/>
</dbReference>
<evidence type="ECO:0000256" key="5">
    <source>
        <dbReference type="ARBA" id="ARBA00022598"/>
    </source>
</evidence>
<dbReference type="InterPro" id="IPR050061">
    <property type="entry name" value="MurCDEF_pg_biosynth"/>
</dbReference>
<dbReference type="InterPro" id="IPR013221">
    <property type="entry name" value="Mur_ligase_cen"/>
</dbReference>
<dbReference type="OrthoDB" id="9804126at2"/>
<keyword evidence="7 14" id="KW-0547">Nucleotide-binding</keyword>
<dbReference type="PANTHER" id="PTHR43445:SF3">
    <property type="entry name" value="UDP-N-ACETYLMURAMATE--L-ALANINE LIGASE"/>
    <property type="match status" value="1"/>
</dbReference>
<keyword evidence="6 14" id="KW-0132">Cell division</keyword>
<dbReference type="PANTHER" id="PTHR43445">
    <property type="entry name" value="UDP-N-ACETYLMURAMATE--L-ALANINE LIGASE-RELATED"/>
    <property type="match status" value="1"/>
</dbReference>
<comment type="pathway">
    <text evidence="2 14">Cell wall biogenesis; peptidoglycan biosynthesis.</text>
</comment>
<dbReference type="GO" id="GO:0071555">
    <property type="term" value="P:cell wall organization"/>
    <property type="evidence" value="ECO:0007669"/>
    <property type="project" value="UniProtKB-KW"/>
</dbReference>
<dbReference type="GO" id="GO:0009252">
    <property type="term" value="P:peptidoglycan biosynthetic process"/>
    <property type="evidence" value="ECO:0007669"/>
    <property type="project" value="UniProtKB-UniRule"/>
</dbReference>
<evidence type="ECO:0000256" key="4">
    <source>
        <dbReference type="ARBA" id="ARBA00022490"/>
    </source>
</evidence>
<comment type="catalytic activity">
    <reaction evidence="13 14">
        <text>UDP-N-acetyl-alpha-D-muramate + L-alanine + ATP = UDP-N-acetyl-alpha-D-muramoyl-L-alanine + ADP + phosphate + H(+)</text>
        <dbReference type="Rhea" id="RHEA:23372"/>
        <dbReference type="ChEBI" id="CHEBI:15378"/>
        <dbReference type="ChEBI" id="CHEBI:30616"/>
        <dbReference type="ChEBI" id="CHEBI:43474"/>
        <dbReference type="ChEBI" id="CHEBI:57972"/>
        <dbReference type="ChEBI" id="CHEBI:70757"/>
        <dbReference type="ChEBI" id="CHEBI:83898"/>
        <dbReference type="ChEBI" id="CHEBI:456216"/>
        <dbReference type="EC" id="6.3.2.8"/>
    </reaction>
</comment>
<keyword evidence="12 14" id="KW-0961">Cell wall biogenesis/degradation</keyword>
<dbReference type="GO" id="GO:0005524">
    <property type="term" value="F:ATP binding"/>
    <property type="evidence" value="ECO:0007669"/>
    <property type="project" value="UniProtKB-UniRule"/>
</dbReference>
<dbReference type="EMBL" id="CP003065">
    <property type="protein sequence ID" value="AEV67060.1"/>
    <property type="molecule type" value="Genomic_DNA"/>
</dbReference>
<name>G8M1X7_ACECE</name>
<dbReference type="GO" id="GO:0008360">
    <property type="term" value="P:regulation of cell shape"/>
    <property type="evidence" value="ECO:0007669"/>
    <property type="project" value="UniProtKB-KW"/>
</dbReference>
<evidence type="ECO:0000313" key="19">
    <source>
        <dbReference type="Proteomes" id="UP000005435"/>
    </source>
</evidence>
<evidence type="ECO:0000313" key="18">
    <source>
        <dbReference type="EMBL" id="AEV67060.1"/>
    </source>
</evidence>
<dbReference type="SUPFAM" id="SSF53244">
    <property type="entry name" value="MurD-like peptide ligases, peptide-binding domain"/>
    <property type="match status" value="1"/>
</dbReference>
<evidence type="ECO:0000256" key="8">
    <source>
        <dbReference type="ARBA" id="ARBA00022840"/>
    </source>
</evidence>